<dbReference type="AlphaFoldDB" id="A0AAU8DPJ5"/>
<sequence length="435" mass="46234">MSGESEPEVTGAAPQPPGAGSDDVQPAVSTAEPEPGTEPGVPTGGSPSGDALGTEGEPTEAEADASVGADRSPDAEKVDRTPVADAAPVAPWWPVAFRFNLAKLPEHGEDADPILDHSREGTAFVAVFDGMGGAGGTVYETPDGPRTGAYLASRAARTAVEQRLGILLDLGADLDGPATAEDLRECVEHALTARWAELRAPRSALRSKLLRALPTTMALASVQRRALDEPGWTCRLWWAGDSRVYALDPTHGLQQLTVDDIKDLGDAMANLRDDSIVSNAMSADTPFLVRHRTVDLTAPFLLVAATDGCFGYFRSPMHFEHSILAALLGAPDTESWSTAVQESIRAITGDDASMAVLGVGTDHDGFRAGFSDRLDVVTSQWVEPLDRTAAETDLMEAQLQASRERLTEQTAQLWARYKVDYQLLLGEPGPIAENS</sequence>
<evidence type="ECO:0000256" key="1">
    <source>
        <dbReference type="SAM" id="MobiDB-lite"/>
    </source>
</evidence>
<dbReference type="Pfam" id="PF13672">
    <property type="entry name" value="PP2C_2"/>
    <property type="match status" value="1"/>
</dbReference>
<proteinExistence type="predicted"/>
<dbReference type="InterPro" id="IPR001932">
    <property type="entry name" value="PPM-type_phosphatase-like_dom"/>
</dbReference>
<gene>
    <name evidence="3" type="ORF">ABLG96_21145</name>
</gene>
<dbReference type="InterPro" id="IPR036457">
    <property type="entry name" value="PPM-type-like_dom_sf"/>
</dbReference>
<dbReference type="Gene3D" id="3.60.40.10">
    <property type="entry name" value="PPM-type phosphatase domain"/>
    <property type="match status" value="1"/>
</dbReference>
<dbReference type="EMBL" id="CP159218">
    <property type="protein sequence ID" value="XCG63657.1"/>
    <property type="molecule type" value="Genomic_DNA"/>
</dbReference>
<dbReference type="RefSeq" id="WP_353649272.1">
    <property type="nucleotide sequence ID" value="NZ_CP159218.1"/>
</dbReference>
<organism evidence="3">
    <name type="scientific">Nakamurella sp. A5-74</name>
    <dbReference type="NCBI Taxonomy" id="3158264"/>
    <lineage>
        <taxon>Bacteria</taxon>
        <taxon>Bacillati</taxon>
        <taxon>Actinomycetota</taxon>
        <taxon>Actinomycetes</taxon>
        <taxon>Nakamurellales</taxon>
        <taxon>Nakamurellaceae</taxon>
        <taxon>Nakamurella</taxon>
    </lineage>
</organism>
<feature type="compositionally biased region" description="Low complexity" evidence="1">
    <location>
        <begin position="29"/>
        <end position="41"/>
    </location>
</feature>
<feature type="domain" description="PPM-type phosphatase" evidence="2">
    <location>
        <begin position="119"/>
        <end position="335"/>
    </location>
</feature>
<name>A0AAU8DPJ5_9ACTN</name>
<evidence type="ECO:0000259" key="2">
    <source>
        <dbReference type="Pfam" id="PF13672"/>
    </source>
</evidence>
<protein>
    <submittedName>
        <fullName evidence="3">Protein phosphatase 2C domain-containing protein</fullName>
    </submittedName>
</protein>
<accession>A0AAU8DPJ5</accession>
<dbReference type="SUPFAM" id="SSF81606">
    <property type="entry name" value="PP2C-like"/>
    <property type="match status" value="1"/>
</dbReference>
<feature type="region of interest" description="Disordered" evidence="1">
    <location>
        <begin position="1"/>
        <end position="83"/>
    </location>
</feature>
<reference evidence="3" key="1">
    <citation type="submission" date="2024-05" db="EMBL/GenBank/DDBJ databases">
        <authorList>
            <person name="Cai S.Y."/>
            <person name="Jin L.M."/>
            <person name="Li H.R."/>
        </authorList>
    </citation>
    <scope>NUCLEOTIDE SEQUENCE</scope>
    <source>
        <strain evidence="3">A5-74</strain>
    </source>
</reference>
<evidence type="ECO:0000313" key="3">
    <source>
        <dbReference type="EMBL" id="XCG63657.1"/>
    </source>
</evidence>
<feature type="compositionally biased region" description="Basic and acidic residues" evidence="1">
    <location>
        <begin position="71"/>
        <end position="82"/>
    </location>
</feature>